<evidence type="ECO:0000313" key="2">
    <source>
        <dbReference type="EMBL" id="KAI7835881.1"/>
    </source>
</evidence>
<dbReference type="AlphaFoldDB" id="A0AAD5GX63"/>
<gene>
    <name evidence="2" type="ORF">COHA_010226</name>
</gene>
<comment type="caution">
    <text evidence="2">The sequence shown here is derived from an EMBL/GenBank/DDBJ whole genome shotgun (WGS) entry which is preliminary data.</text>
</comment>
<dbReference type="PANTHER" id="PTHR31400:SF1">
    <property type="entry name" value="PROTEIN GUCD1"/>
    <property type="match status" value="1"/>
</dbReference>
<protein>
    <submittedName>
        <fullName evidence="2">Uncharacterized protein</fullName>
    </submittedName>
</protein>
<keyword evidence="3" id="KW-1185">Reference proteome</keyword>
<evidence type="ECO:0000313" key="3">
    <source>
        <dbReference type="Proteomes" id="UP001205105"/>
    </source>
</evidence>
<feature type="compositionally biased region" description="Low complexity" evidence="1">
    <location>
        <begin position="237"/>
        <end position="263"/>
    </location>
</feature>
<dbReference type="Pfam" id="PF09778">
    <property type="entry name" value="Guanylate_cyc_2"/>
    <property type="match status" value="2"/>
</dbReference>
<feature type="region of interest" description="Disordered" evidence="1">
    <location>
        <begin position="368"/>
        <end position="415"/>
    </location>
</feature>
<sequence>MILRSLGMRQHNMATLQRLCSTQSIWTIDLAHLLAACGACVQMLTVTIGANQAYSGERFYAEHMPSDSSRVESLFRAAPASGIPVHQRSLPLADLKALVLGGSCLPLVLVDKITLGSATAAQHSSWEAGQCAGAGVGRSSGDAAHGVAGPASSGGGAAAAVAAGQDEVAPAGAAIPAAALAAIPAAGLAAIPAAALEPGEAAPQPRQEAGQAASASPQRCGVPMPPAARITSPGQHAAAAAAAGPGPAAADEAAAGPGPAAADEALPQQDAALFHSSAAESCPGSPIGYLGHYVVLVGYDARSDEFEYRDPASERARLWVPAQRLEAARKCFGTDEDLLLVEVPSGSACCSSATSGSSEGGAAAEAAAGAAGGTATAGAAGGGRQGPPEAPQQQQQQQQPGDWGTAGASPRMVYG</sequence>
<proteinExistence type="predicted"/>
<evidence type="ECO:0000256" key="1">
    <source>
        <dbReference type="SAM" id="MobiDB-lite"/>
    </source>
</evidence>
<reference evidence="2" key="1">
    <citation type="submission" date="2020-11" db="EMBL/GenBank/DDBJ databases">
        <title>Chlorella ohadii genome sequencing and assembly.</title>
        <authorList>
            <person name="Murik O."/>
            <person name="Treves H."/>
            <person name="Kedem I."/>
            <person name="Shotland Y."/>
            <person name="Kaplan A."/>
        </authorList>
    </citation>
    <scope>NUCLEOTIDE SEQUENCE</scope>
    <source>
        <strain evidence="2">1</strain>
    </source>
</reference>
<organism evidence="2 3">
    <name type="scientific">Chlorella ohadii</name>
    <dbReference type="NCBI Taxonomy" id="2649997"/>
    <lineage>
        <taxon>Eukaryota</taxon>
        <taxon>Viridiplantae</taxon>
        <taxon>Chlorophyta</taxon>
        <taxon>core chlorophytes</taxon>
        <taxon>Trebouxiophyceae</taxon>
        <taxon>Chlorellales</taxon>
        <taxon>Chlorellaceae</taxon>
        <taxon>Chlorella clade</taxon>
        <taxon>Chlorella</taxon>
    </lineage>
</organism>
<name>A0AAD5GX63_9CHLO</name>
<feature type="region of interest" description="Disordered" evidence="1">
    <location>
        <begin position="199"/>
        <end position="263"/>
    </location>
</feature>
<feature type="compositionally biased region" description="Low complexity" evidence="1">
    <location>
        <begin position="368"/>
        <end position="378"/>
    </location>
</feature>
<accession>A0AAD5GX63</accession>
<dbReference type="Proteomes" id="UP001205105">
    <property type="component" value="Unassembled WGS sequence"/>
</dbReference>
<dbReference type="PANTHER" id="PTHR31400">
    <property type="entry name" value="GUANYLYL CYCLASE DOMAIN CONTAINING PROTEIN 1 GUCD1"/>
    <property type="match status" value="1"/>
</dbReference>
<feature type="compositionally biased region" description="Low complexity" evidence="1">
    <location>
        <begin position="391"/>
        <end position="401"/>
    </location>
</feature>
<dbReference type="InterPro" id="IPR018616">
    <property type="entry name" value="GUCD1"/>
</dbReference>
<dbReference type="EMBL" id="JADXDR010000219">
    <property type="protein sequence ID" value="KAI7835881.1"/>
    <property type="molecule type" value="Genomic_DNA"/>
</dbReference>